<evidence type="ECO:0000313" key="1">
    <source>
        <dbReference type="EMBL" id="MEQ2204750.1"/>
    </source>
</evidence>
<comment type="caution">
    <text evidence="1">The sequence shown here is derived from an EMBL/GenBank/DDBJ whole genome shotgun (WGS) entry which is preliminary data.</text>
</comment>
<organism evidence="1 2">
    <name type="scientific">Xenoophorus captivus</name>
    <dbReference type="NCBI Taxonomy" id="1517983"/>
    <lineage>
        <taxon>Eukaryota</taxon>
        <taxon>Metazoa</taxon>
        <taxon>Chordata</taxon>
        <taxon>Craniata</taxon>
        <taxon>Vertebrata</taxon>
        <taxon>Euteleostomi</taxon>
        <taxon>Actinopterygii</taxon>
        <taxon>Neopterygii</taxon>
        <taxon>Teleostei</taxon>
        <taxon>Neoteleostei</taxon>
        <taxon>Acanthomorphata</taxon>
        <taxon>Ovalentaria</taxon>
        <taxon>Atherinomorphae</taxon>
        <taxon>Cyprinodontiformes</taxon>
        <taxon>Goodeidae</taxon>
        <taxon>Xenoophorus</taxon>
    </lineage>
</organism>
<accession>A0ABV0R9C1</accession>
<keyword evidence="2" id="KW-1185">Reference proteome</keyword>
<protein>
    <submittedName>
        <fullName evidence="1">Uncharacterized protein</fullName>
    </submittedName>
</protein>
<dbReference type="EMBL" id="JAHRIN010037384">
    <property type="protein sequence ID" value="MEQ2204750.1"/>
    <property type="molecule type" value="Genomic_DNA"/>
</dbReference>
<proteinExistence type="predicted"/>
<name>A0ABV0R9C1_9TELE</name>
<dbReference type="Proteomes" id="UP001434883">
    <property type="component" value="Unassembled WGS sequence"/>
</dbReference>
<sequence>MLVTSCRCKERNKIDSRITLYEAVAAAFIVHLNDIDLDFACCSLLGQLQMTPAASSFILRRRPEIGARKPLGVLKCFGSACEGCLHPGWMLCLEQREELCCVAAETSVPLAEATFFFLKVIVDVWCQHATVRGS</sequence>
<gene>
    <name evidence="1" type="ORF">XENOCAPTIV_018031</name>
</gene>
<evidence type="ECO:0000313" key="2">
    <source>
        <dbReference type="Proteomes" id="UP001434883"/>
    </source>
</evidence>
<reference evidence="1 2" key="1">
    <citation type="submission" date="2021-06" db="EMBL/GenBank/DDBJ databases">
        <authorList>
            <person name="Palmer J.M."/>
        </authorList>
    </citation>
    <scope>NUCLEOTIDE SEQUENCE [LARGE SCALE GENOMIC DNA]</scope>
    <source>
        <strain evidence="1 2">XC_2019</strain>
        <tissue evidence="1">Muscle</tissue>
    </source>
</reference>